<evidence type="ECO:0000256" key="4">
    <source>
        <dbReference type="ARBA" id="ARBA00022692"/>
    </source>
</evidence>
<comment type="caution">
    <text evidence="8">The sequence shown here is derived from an EMBL/GenBank/DDBJ whole genome shotgun (WGS) entry which is preliminary data.</text>
</comment>
<dbReference type="EMBL" id="JBHSQV010000034">
    <property type="protein sequence ID" value="MFC5985952.1"/>
    <property type="molecule type" value="Genomic_DNA"/>
</dbReference>
<dbReference type="PANTHER" id="PTHR43663:SF1">
    <property type="entry name" value="CHROMATE TRANSPORTER"/>
    <property type="match status" value="1"/>
</dbReference>
<name>A0ABW1ILI8_9BACL</name>
<protein>
    <submittedName>
        <fullName evidence="8">Chromate transporter</fullName>
    </submittedName>
</protein>
<evidence type="ECO:0000313" key="8">
    <source>
        <dbReference type="EMBL" id="MFC5985952.1"/>
    </source>
</evidence>
<feature type="transmembrane region" description="Helical" evidence="7">
    <location>
        <begin position="136"/>
        <end position="157"/>
    </location>
</feature>
<reference evidence="9" key="1">
    <citation type="journal article" date="2019" name="Int. J. Syst. Evol. Microbiol.">
        <title>The Global Catalogue of Microorganisms (GCM) 10K type strain sequencing project: providing services to taxonomists for standard genome sequencing and annotation.</title>
        <authorList>
            <consortium name="The Broad Institute Genomics Platform"/>
            <consortium name="The Broad Institute Genome Sequencing Center for Infectious Disease"/>
            <person name="Wu L."/>
            <person name="Ma J."/>
        </authorList>
    </citation>
    <scope>NUCLEOTIDE SEQUENCE [LARGE SCALE GENOMIC DNA]</scope>
    <source>
        <strain evidence="9">CCM 8749</strain>
    </source>
</reference>
<dbReference type="RefSeq" id="WP_379893247.1">
    <property type="nucleotide sequence ID" value="NZ_CBCSCT010000019.1"/>
</dbReference>
<dbReference type="Pfam" id="PF02417">
    <property type="entry name" value="Chromate_transp"/>
    <property type="match status" value="1"/>
</dbReference>
<comment type="subcellular location">
    <subcellularLocation>
        <location evidence="1">Cell membrane</location>
        <topology evidence="1">Multi-pass membrane protein</topology>
    </subcellularLocation>
</comment>
<gene>
    <name evidence="8" type="ORF">ACFPXP_05840</name>
</gene>
<dbReference type="PANTHER" id="PTHR43663">
    <property type="entry name" value="CHROMATE TRANSPORT PROTEIN-RELATED"/>
    <property type="match status" value="1"/>
</dbReference>
<evidence type="ECO:0000313" key="9">
    <source>
        <dbReference type="Proteomes" id="UP001596250"/>
    </source>
</evidence>
<feature type="transmembrane region" description="Helical" evidence="7">
    <location>
        <begin position="76"/>
        <end position="99"/>
    </location>
</feature>
<evidence type="ECO:0000256" key="5">
    <source>
        <dbReference type="ARBA" id="ARBA00022989"/>
    </source>
</evidence>
<keyword evidence="3" id="KW-1003">Cell membrane</keyword>
<dbReference type="InterPro" id="IPR003370">
    <property type="entry name" value="Chromate_transpt"/>
</dbReference>
<keyword evidence="9" id="KW-1185">Reference proteome</keyword>
<evidence type="ECO:0000256" key="1">
    <source>
        <dbReference type="ARBA" id="ARBA00004651"/>
    </source>
</evidence>
<evidence type="ECO:0000256" key="2">
    <source>
        <dbReference type="ARBA" id="ARBA00005262"/>
    </source>
</evidence>
<evidence type="ECO:0000256" key="7">
    <source>
        <dbReference type="SAM" id="Phobius"/>
    </source>
</evidence>
<organism evidence="8 9">
    <name type="scientific">Marinicrinis lubricantis</name>
    <dbReference type="NCBI Taxonomy" id="2086470"/>
    <lineage>
        <taxon>Bacteria</taxon>
        <taxon>Bacillati</taxon>
        <taxon>Bacillota</taxon>
        <taxon>Bacilli</taxon>
        <taxon>Bacillales</taxon>
        <taxon>Paenibacillaceae</taxon>
    </lineage>
</organism>
<evidence type="ECO:0000256" key="3">
    <source>
        <dbReference type="ARBA" id="ARBA00022475"/>
    </source>
</evidence>
<proteinExistence type="inferred from homology"/>
<accession>A0ABW1ILI8</accession>
<dbReference type="InterPro" id="IPR052518">
    <property type="entry name" value="CHR_Transporter"/>
</dbReference>
<keyword evidence="4 7" id="KW-0812">Transmembrane</keyword>
<keyword evidence="5 7" id="KW-1133">Transmembrane helix</keyword>
<comment type="similarity">
    <text evidence="2">Belongs to the chromate ion transporter (CHR) (TC 2.A.51) family.</text>
</comment>
<keyword evidence="6 7" id="KW-0472">Membrane</keyword>
<feature type="transmembrane region" description="Helical" evidence="7">
    <location>
        <begin position="162"/>
        <end position="179"/>
    </location>
</feature>
<sequence length="180" mass="19523">MIFLQLFVAFLLIGFFSFGGGYAMIPIIEEEVVERFHWMSANEFTEVIAVAGMAPGPVATNSAVFIGYHTAGLPGAIIAAFAMTLPSLLLVISISMFLYRYIRYRSVKCAFYGLRPVITGFIIYAALSFAMRSGMIGSASLEQIGLIAIFAGSLFLLMKYRLHPLAVIGLSGVAGIVIYL</sequence>
<evidence type="ECO:0000256" key="6">
    <source>
        <dbReference type="ARBA" id="ARBA00023136"/>
    </source>
</evidence>
<dbReference type="Proteomes" id="UP001596250">
    <property type="component" value="Unassembled WGS sequence"/>
</dbReference>
<feature type="transmembrane region" description="Helical" evidence="7">
    <location>
        <begin position="111"/>
        <end position="130"/>
    </location>
</feature>